<dbReference type="RefSeq" id="WP_091364526.1">
    <property type="nucleotide sequence ID" value="NZ_FMXA01000011.1"/>
</dbReference>
<dbReference type="PANTHER" id="PTHR34857:SF2">
    <property type="entry name" value="SLL0384 PROTEIN"/>
    <property type="match status" value="1"/>
</dbReference>
<reference evidence="7 8" key="1">
    <citation type="submission" date="2016-10" db="EMBL/GenBank/DDBJ databases">
        <authorList>
            <person name="de Groot N.N."/>
        </authorList>
    </citation>
    <scope>NUCLEOTIDE SEQUENCE [LARGE SCALE GENOMIC DNA]</scope>
    <source>
        <strain evidence="7 8">DSM 15230</strain>
    </source>
</reference>
<dbReference type="PANTHER" id="PTHR34857">
    <property type="entry name" value="SLL0384 PROTEIN"/>
    <property type="match status" value="1"/>
</dbReference>
<accession>A0A1G5W0T2</accession>
<evidence type="ECO:0000313" key="7">
    <source>
        <dbReference type="EMBL" id="SDA51147.1"/>
    </source>
</evidence>
<dbReference type="InterPro" id="IPR003339">
    <property type="entry name" value="ABC/ECF_trnsptr_transmembrane"/>
</dbReference>
<gene>
    <name evidence="7" type="ORF">SAMN02910343_01019</name>
</gene>
<evidence type="ECO:0000256" key="2">
    <source>
        <dbReference type="ARBA" id="ARBA00022475"/>
    </source>
</evidence>
<keyword evidence="5 6" id="KW-0472">Membrane</keyword>
<evidence type="ECO:0000256" key="6">
    <source>
        <dbReference type="SAM" id="Phobius"/>
    </source>
</evidence>
<dbReference type="GeneID" id="87756042"/>
<evidence type="ECO:0000313" key="8">
    <source>
        <dbReference type="Proteomes" id="UP000199689"/>
    </source>
</evidence>
<evidence type="ECO:0000256" key="3">
    <source>
        <dbReference type="ARBA" id="ARBA00022692"/>
    </source>
</evidence>
<keyword evidence="4 6" id="KW-1133">Transmembrane helix</keyword>
<comment type="subcellular location">
    <subcellularLocation>
        <location evidence="1">Membrane</location>
        <topology evidence="1">Multi-pass membrane protein</topology>
    </subcellularLocation>
</comment>
<keyword evidence="8" id="KW-1185">Reference proteome</keyword>
<dbReference type="OrthoDB" id="6400at2"/>
<feature type="transmembrane region" description="Helical" evidence="6">
    <location>
        <begin position="27"/>
        <end position="43"/>
    </location>
</feature>
<dbReference type="CDD" id="cd16914">
    <property type="entry name" value="EcfT"/>
    <property type="match status" value="1"/>
</dbReference>
<keyword evidence="3 6" id="KW-0812">Transmembrane</keyword>
<evidence type="ECO:0000256" key="5">
    <source>
        <dbReference type="ARBA" id="ARBA00023136"/>
    </source>
</evidence>
<evidence type="ECO:0000256" key="1">
    <source>
        <dbReference type="ARBA" id="ARBA00004141"/>
    </source>
</evidence>
<protein>
    <submittedName>
        <fullName evidence="7">Energy-coupling factor transport system permease protein</fullName>
    </submittedName>
</protein>
<feature type="transmembrane region" description="Helical" evidence="6">
    <location>
        <begin position="81"/>
        <end position="100"/>
    </location>
</feature>
<organism evidence="7 8">
    <name type="scientific">Allisonella histaminiformans</name>
    <dbReference type="NCBI Taxonomy" id="209880"/>
    <lineage>
        <taxon>Bacteria</taxon>
        <taxon>Bacillati</taxon>
        <taxon>Bacillota</taxon>
        <taxon>Negativicutes</taxon>
        <taxon>Veillonellales</taxon>
        <taxon>Veillonellaceae</taxon>
        <taxon>Allisonella</taxon>
    </lineage>
</organism>
<dbReference type="GO" id="GO:0005886">
    <property type="term" value="C:plasma membrane"/>
    <property type="evidence" value="ECO:0007669"/>
    <property type="project" value="UniProtKB-ARBA"/>
</dbReference>
<dbReference type="STRING" id="209880.SAMN02910343_01019"/>
<dbReference type="Pfam" id="PF02361">
    <property type="entry name" value="CbiQ"/>
    <property type="match status" value="1"/>
</dbReference>
<dbReference type="InterPro" id="IPR051611">
    <property type="entry name" value="ECF_transporter_component"/>
</dbReference>
<feature type="transmembrane region" description="Helical" evidence="6">
    <location>
        <begin position="202"/>
        <end position="221"/>
    </location>
</feature>
<sequence length="227" mass="25351">MEKLVPLTKIILTLATAVWSLTLQTPSGLAVLCVFELLILLLARRLFNSLKAVFLLVVFAVMLGLIEYAGGGTPVECYVSAFRMLALTIIFIYLLGTVRLQDLTATMVQQLKVPYEYAFMFTAGLRFIPDFLEENRMVTEAQACRGMAVKGSFIKKCKRYMNIVRPLMLRSLERSETMALSLELRGFGGKGRTFVDSVALHGADYLVVILTCVATIMVFYARMKYGA</sequence>
<dbReference type="AlphaFoldDB" id="A0A1G5W0T2"/>
<evidence type="ECO:0000256" key="4">
    <source>
        <dbReference type="ARBA" id="ARBA00022989"/>
    </source>
</evidence>
<name>A0A1G5W0T2_9FIRM</name>
<feature type="transmembrane region" description="Helical" evidence="6">
    <location>
        <begin position="50"/>
        <end position="69"/>
    </location>
</feature>
<dbReference type="EMBL" id="FMXA01000011">
    <property type="protein sequence ID" value="SDA51147.1"/>
    <property type="molecule type" value="Genomic_DNA"/>
</dbReference>
<proteinExistence type="predicted"/>
<dbReference type="Proteomes" id="UP000199689">
    <property type="component" value="Unassembled WGS sequence"/>
</dbReference>
<keyword evidence="2" id="KW-1003">Cell membrane</keyword>